<sequence>MHWSNALLDPAHVNLTFTHQVALTYGLPGRRLGTVRRSLRDLHTRLRVQVSCHTGSSRFFMQQMIRKVSSSVSSPRSRATYSMNDMSMFTASPWRRAGSTFCQPSGLMRCPKSTSLSRSSSHRFGASSSNMVSMAIGKVDASLRSHASINIRKQGGRDPDVGCAPPVEGGGQAYDVQADPSANGDDGLGATIDAEFVHLC</sequence>
<reference evidence="1" key="1">
    <citation type="thesis" date="2021" institute="BYU ScholarsArchive" country="Provo, UT, USA">
        <title>Applications of and Algorithms for Genome Assembly and Genomic Analyses with an Emphasis on Marine Teleosts.</title>
        <authorList>
            <person name="Pickett B.D."/>
        </authorList>
    </citation>
    <scope>NUCLEOTIDE SEQUENCE</scope>
    <source>
        <strain evidence="1">HI-2016</strain>
    </source>
</reference>
<keyword evidence="2" id="KW-1185">Reference proteome</keyword>
<evidence type="ECO:0000313" key="2">
    <source>
        <dbReference type="Proteomes" id="UP000824540"/>
    </source>
</evidence>
<comment type="caution">
    <text evidence="1">The sequence shown here is derived from an EMBL/GenBank/DDBJ whole genome shotgun (WGS) entry which is preliminary data.</text>
</comment>
<dbReference type="EMBL" id="JAFBMS010000004">
    <property type="protein sequence ID" value="KAG9353300.1"/>
    <property type="molecule type" value="Genomic_DNA"/>
</dbReference>
<name>A0A8T2PPL6_9TELE</name>
<dbReference type="AlphaFoldDB" id="A0A8T2PPL6"/>
<gene>
    <name evidence="1" type="ORF">JZ751_017876</name>
</gene>
<protein>
    <submittedName>
        <fullName evidence="1">Uncharacterized protein</fullName>
    </submittedName>
</protein>
<organism evidence="1 2">
    <name type="scientific">Albula glossodonta</name>
    <name type="common">roundjaw bonefish</name>
    <dbReference type="NCBI Taxonomy" id="121402"/>
    <lineage>
        <taxon>Eukaryota</taxon>
        <taxon>Metazoa</taxon>
        <taxon>Chordata</taxon>
        <taxon>Craniata</taxon>
        <taxon>Vertebrata</taxon>
        <taxon>Euteleostomi</taxon>
        <taxon>Actinopterygii</taxon>
        <taxon>Neopterygii</taxon>
        <taxon>Teleostei</taxon>
        <taxon>Albuliformes</taxon>
        <taxon>Albulidae</taxon>
        <taxon>Albula</taxon>
    </lineage>
</organism>
<evidence type="ECO:0000313" key="1">
    <source>
        <dbReference type="EMBL" id="KAG9353300.1"/>
    </source>
</evidence>
<dbReference type="Proteomes" id="UP000824540">
    <property type="component" value="Unassembled WGS sequence"/>
</dbReference>
<proteinExistence type="predicted"/>
<accession>A0A8T2PPL6</accession>